<protein>
    <recommendedName>
        <fullName evidence="7">Filament cap protein</fullName>
    </recommendedName>
    <alternativeName>
        <fullName evidence="6">Flagellar cap protein</fullName>
    </alternativeName>
</protein>
<accession>A0ABW4JIW4</accession>
<organism evidence="11 12">
    <name type="scientific">Alicyclobacillus fodiniaquatilis</name>
    <dbReference type="NCBI Taxonomy" id="1661150"/>
    <lineage>
        <taxon>Bacteria</taxon>
        <taxon>Bacillati</taxon>
        <taxon>Bacillota</taxon>
        <taxon>Bacilli</taxon>
        <taxon>Bacillales</taxon>
        <taxon>Alicyclobacillaceae</taxon>
        <taxon>Alicyclobacillus</taxon>
    </lineage>
</organism>
<feature type="compositionally biased region" description="Polar residues" evidence="8">
    <location>
        <begin position="799"/>
        <end position="808"/>
    </location>
</feature>
<keyword evidence="4" id="KW-0175">Coiled coil</keyword>
<evidence type="ECO:0000256" key="5">
    <source>
        <dbReference type="ARBA" id="ARBA00023143"/>
    </source>
</evidence>
<evidence type="ECO:0000256" key="8">
    <source>
        <dbReference type="SAM" id="MobiDB-lite"/>
    </source>
</evidence>
<evidence type="ECO:0000256" key="1">
    <source>
        <dbReference type="ARBA" id="ARBA00004365"/>
    </source>
</evidence>
<keyword evidence="12" id="KW-1185">Reference proteome</keyword>
<evidence type="ECO:0000256" key="3">
    <source>
        <dbReference type="ARBA" id="ARBA00011255"/>
    </source>
</evidence>
<dbReference type="EMBL" id="JBHUCX010000028">
    <property type="protein sequence ID" value="MFD1675468.1"/>
    <property type="molecule type" value="Genomic_DNA"/>
</dbReference>
<feature type="compositionally biased region" description="Low complexity" evidence="8">
    <location>
        <begin position="820"/>
        <end position="830"/>
    </location>
</feature>
<evidence type="ECO:0000256" key="4">
    <source>
        <dbReference type="ARBA" id="ARBA00023054"/>
    </source>
</evidence>
<evidence type="ECO:0000256" key="2">
    <source>
        <dbReference type="ARBA" id="ARBA00009764"/>
    </source>
</evidence>
<evidence type="ECO:0000313" key="12">
    <source>
        <dbReference type="Proteomes" id="UP001597079"/>
    </source>
</evidence>
<dbReference type="Pfam" id="PF07196">
    <property type="entry name" value="Flagellin_IN"/>
    <property type="match status" value="1"/>
</dbReference>
<dbReference type="Pfam" id="PF07195">
    <property type="entry name" value="FliD_C"/>
    <property type="match status" value="1"/>
</dbReference>
<dbReference type="InterPro" id="IPR010809">
    <property type="entry name" value="FliD_C"/>
</dbReference>
<dbReference type="Proteomes" id="UP001597079">
    <property type="component" value="Unassembled WGS sequence"/>
</dbReference>
<keyword evidence="11" id="KW-0282">Flagellum</keyword>
<comment type="similarity">
    <text evidence="2">Belongs to the FliD family.</text>
</comment>
<feature type="region of interest" description="Disordered" evidence="8">
    <location>
        <begin position="1"/>
        <end position="20"/>
    </location>
</feature>
<keyword evidence="5" id="KW-0975">Bacterial flagellum</keyword>
<dbReference type="PANTHER" id="PTHR30288:SF0">
    <property type="entry name" value="FLAGELLAR HOOK-ASSOCIATED PROTEIN 2"/>
    <property type="match status" value="1"/>
</dbReference>
<evidence type="ECO:0000259" key="9">
    <source>
        <dbReference type="Pfam" id="PF02465"/>
    </source>
</evidence>
<comment type="subcellular location">
    <subcellularLocation>
        <location evidence="1">Bacterial flagellum</location>
    </subcellularLocation>
</comment>
<comment type="caution">
    <text evidence="11">The sequence shown here is derived from an EMBL/GenBank/DDBJ whole genome shotgun (WGS) entry which is preliminary data.</text>
</comment>
<dbReference type="Gene3D" id="3.30.70.2120">
    <property type="match status" value="1"/>
</dbReference>
<dbReference type="InterPro" id="IPR040026">
    <property type="entry name" value="FliD"/>
</dbReference>
<evidence type="ECO:0000259" key="10">
    <source>
        <dbReference type="Pfam" id="PF07195"/>
    </source>
</evidence>
<dbReference type="RefSeq" id="WP_377943339.1">
    <property type="nucleotide sequence ID" value="NZ_JBHUCX010000028.1"/>
</dbReference>
<dbReference type="PANTHER" id="PTHR30288">
    <property type="entry name" value="FLAGELLAR CAP/ASSEMBLY PROTEIN FLID"/>
    <property type="match status" value="1"/>
</dbReference>
<evidence type="ECO:0000256" key="7">
    <source>
        <dbReference type="ARBA" id="ARBA00033192"/>
    </source>
</evidence>
<gene>
    <name evidence="11" type="primary">fliD</name>
    <name evidence="11" type="ORF">ACFSB2_12270</name>
</gene>
<keyword evidence="11" id="KW-0966">Cell projection</keyword>
<feature type="domain" description="Flagellar hook-associated protein 2 N-terminal" evidence="9">
    <location>
        <begin position="34"/>
        <end position="128"/>
    </location>
</feature>
<comment type="subunit">
    <text evidence="3">Homopentamer.</text>
</comment>
<keyword evidence="11" id="KW-0969">Cilium</keyword>
<proteinExistence type="inferred from homology"/>
<evidence type="ECO:0000313" key="11">
    <source>
        <dbReference type="EMBL" id="MFD1675468.1"/>
    </source>
</evidence>
<feature type="region of interest" description="Disordered" evidence="8">
    <location>
        <begin position="799"/>
        <end position="830"/>
    </location>
</feature>
<reference evidence="12" key="1">
    <citation type="journal article" date="2019" name="Int. J. Syst. Evol. Microbiol.">
        <title>The Global Catalogue of Microorganisms (GCM) 10K type strain sequencing project: providing services to taxonomists for standard genome sequencing and annotation.</title>
        <authorList>
            <consortium name="The Broad Institute Genomics Platform"/>
            <consortium name="The Broad Institute Genome Sequencing Center for Infectious Disease"/>
            <person name="Wu L."/>
            <person name="Ma J."/>
        </authorList>
    </citation>
    <scope>NUCLEOTIDE SEQUENCE [LARGE SCALE GENOMIC DNA]</scope>
    <source>
        <strain evidence="12">CGMCC 1.12286</strain>
    </source>
</reference>
<dbReference type="Pfam" id="PF02465">
    <property type="entry name" value="FliD_N"/>
    <property type="match status" value="1"/>
</dbReference>
<dbReference type="InterPro" id="IPR010810">
    <property type="entry name" value="Flagellin_hook_IN_motif"/>
</dbReference>
<dbReference type="InterPro" id="IPR003481">
    <property type="entry name" value="FliD_N"/>
</dbReference>
<sequence length="915" mass="92856">MTYIGSLTGGSSSSSSSSSSALPSVSGGISGLASGVDTDSIVQGLMESAQEPLIQLLQQRQITQWKQDIYQRVGNTLTDLQNDLSSLQLQSTFLQTTATSSNSSVVSATSNGASANGSYSVTVQQLAAGATATSSQSLSTNSNYANTPIGQILGDSSSDTSLSFTLNGQTFKVNPQTDTINSILQDINSNPAAGVTGFYDSNAGKVVLQTDGTGSGAKMQVSSDDAGIFTNLFGLQPAQAVSYSFTGDSLTSSGTVDINGTHFQFTNGESLEDVTSQINAQAASTGVVASYDSSTNKLTLNPATTSQTLNFASTPAAGSSLDIDGTEVQFYDSSKESAPTDQNGIAIDVNGESASDIASAVANAISANGTLSGTLSAAASGSSLTLTALATGAGSDFTTSVPSAVTLGSQTLGTDSTPTTQTATFSGVPAAGDELSVDGQTFEFYDSSTGNAPTGTGVTAIDTHGLDANGVASAVASKLPNGVKGSASDGTLTLTASSNGATSLGVSYTPNAAITGVGTTDESDATGLYSGISVSDPLNYGGQTVLGQAYDASGDPVTDSADVAKNAYYTVNGYSTSSQSNQTDYNGTTLSLNAVTSSPVNISVAPDVDSIVQTITNFVQQYNETLQYIQGQYSTQPNNSYLPLTAAQAAQMTDTQVTEWNQKAQSGLLGNDTLLGGIMSSMETATTSMVSGQPTSEVNGQATQMNSLYSIGISPIDPYNGLSSGATAPGVTTTGYSTYGLLQINTDQLTAAIEANPTAVMDLFTASGSSSGSSGSSTNASSSDTGIAKQLYEAVSSSITQIQQQAGTGDTYDPTGPDASSSSSSSSTDDSSLLAYTLIDPNADLSTLFSTDDMDTSFIGEEISVMDSQATDMDSQLQSLQTRYQNEFSNMESAIEQVNSQSSYIVSMMGGSSSS</sequence>
<evidence type="ECO:0000256" key="6">
    <source>
        <dbReference type="ARBA" id="ARBA00033074"/>
    </source>
</evidence>
<feature type="domain" description="Flagellar hook-associated protein 2 C-terminal" evidence="10">
    <location>
        <begin position="564"/>
        <end position="900"/>
    </location>
</feature>
<name>A0ABW4JIW4_9BACL</name>